<organism evidence="2 3">
    <name type="scientific">Halobacillus litoralis</name>
    <dbReference type="NCBI Taxonomy" id="45668"/>
    <lineage>
        <taxon>Bacteria</taxon>
        <taxon>Bacillati</taxon>
        <taxon>Bacillota</taxon>
        <taxon>Bacilli</taxon>
        <taxon>Bacillales</taxon>
        <taxon>Bacillaceae</taxon>
        <taxon>Halobacillus</taxon>
    </lineage>
</organism>
<accession>A0A845DMP7</accession>
<dbReference type="AlphaFoldDB" id="A0A845DMP7"/>
<sequence>MMFTFVPLTMELVDEIDAWDYEGFVEQVGMTPYYESHSEEGKLKGPGGCEGYAALLDGKTAGLFEFIPKKASLEIGLALKPEWIGRGFGVTFVRDGIAFGLQQYEGIRSVTLTVSVENEPAVTVYKKAGFSIVREQAGEVEMEKFIK</sequence>
<feature type="domain" description="N-acetyltransferase" evidence="1">
    <location>
        <begin position="3"/>
        <end position="147"/>
    </location>
</feature>
<dbReference type="Gene3D" id="3.40.630.30">
    <property type="match status" value="1"/>
</dbReference>
<dbReference type="Pfam" id="PF00583">
    <property type="entry name" value="Acetyltransf_1"/>
    <property type="match status" value="1"/>
</dbReference>
<evidence type="ECO:0000313" key="3">
    <source>
        <dbReference type="Proteomes" id="UP000460949"/>
    </source>
</evidence>
<evidence type="ECO:0000259" key="1">
    <source>
        <dbReference type="PROSITE" id="PS51186"/>
    </source>
</evidence>
<dbReference type="EMBL" id="WMET01000001">
    <property type="protein sequence ID" value="MYL18633.1"/>
    <property type="molecule type" value="Genomic_DNA"/>
</dbReference>
<dbReference type="SUPFAM" id="SSF55729">
    <property type="entry name" value="Acyl-CoA N-acyltransferases (Nat)"/>
    <property type="match status" value="1"/>
</dbReference>
<dbReference type="GO" id="GO:0016747">
    <property type="term" value="F:acyltransferase activity, transferring groups other than amino-acyl groups"/>
    <property type="evidence" value="ECO:0007669"/>
    <property type="project" value="InterPro"/>
</dbReference>
<evidence type="ECO:0000313" key="2">
    <source>
        <dbReference type="EMBL" id="MYL18633.1"/>
    </source>
</evidence>
<protein>
    <submittedName>
        <fullName evidence="2">GNAT family N-acetyltransferase</fullName>
    </submittedName>
</protein>
<dbReference type="PROSITE" id="PS51186">
    <property type="entry name" value="GNAT"/>
    <property type="match status" value="1"/>
</dbReference>
<dbReference type="RefSeq" id="WP_160835090.1">
    <property type="nucleotide sequence ID" value="NZ_WMET01000001.1"/>
</dbReference>
<proteinExistence type="predicted"/>
<dbReference type="InterPro" id="IPR016181">
    <property type="entry name" value="Acyl_CoA_acyltransferase"/>
</dbReference>
<reference evidence="2 3" key="1">
    <citation type="submission" date="2019-11" db="EMBL/GenBank/DDBJ databases">
        <title>Genome sequences of 17 halophilic strains isolated from different environments.</title>
        <authorList>
            <person name="Furrow R.E."/>
        </authorList>
    </citation>
    <scope>NUCLEOTIDE SEQUENCE [LARGE SCALE GENOMIC DNA]</scope>
    <source>
        <strain evidence="2 3">22511_23_Filter</strain>
    </source>
</reference>
<dbReference type="Proteomes" id="UP000460949">
    <property type="component" value="Unassembled WGS sequence"/>
</dbReference>
<name>A0A845DMP7_9BACI</name>
<dbReference type="InterPro" id="IPR000182">
    <property type="entry name" value="GNAT_dom"/>
</dbReference>
<gene>
    <name evidence="2" type="ORF">GLW04_01955</name>
</gene>
<comment type="caution">
    <text evidence="2">The sequence shown here is derived from an EMBL/GenBank/DDBJ whole genome shotgun (WGS) entry which is preliminary data.</text>
</comment>
<keyword evidence="2" id="KW-0808">Transferase</keyword>